<evidence type="ECO:0000313" key="1">
    <source>
        <dbReference type="EMBL" id="KAJ5489643.1"/>
    </source>
</evidence>
<dbReference type="RefSeq" id="XP_056791676.1">
    <property type="nucleotide sequence ID" value="XM_056934135.1"/>
</dbReference>
<accession>A0A9X0BYR4</accession>
<protein>
    <submittedName>
        <fullName evidence="1">Uncharacterized protein</fullName>
    </submittedName>
</protein>
<name>A0A9X0BYR4_9EURO</name>
<dbReference type="AlphaFoldDB" id="A0A9X0BYR4"/>
<evidence type="ECO:0000313" key="2">
    <source>
        <dbReference type="Proteomes" id="UP001148312"/>
    </source>
</evidence>
<dbReference type="GeneID" id="81624384"/>
<keyword evidence="2" id="KW-1185">Reference proteome</keyword>
<dbReference type="EMBL" id="JAPWDQ010000004">
    <property type="protein sequence ID" value="KAJ5489643.1"/>
    <property type="molecule type" value="Genomic_DNA"/>
</dbReference>
<reference evidence="1" key="2">
    <citation type="journal article" date="2023" name="IMA Fungus">
        <title>Comparative genomic study of the Penicillium genus elucidates a diverse pangenome and 15 lateral gene transfer events.</title>
        <authorList>
            <person name="Petersen C."/>
            <person name="Sorensen T."/>
            <person name="Nielsen M.R."/>
            <person name="Sondergaard T.E."/>
            <person name="Sorensen J.L."/>
            <person name="Fitzpatrick D.A."/>
            <person name="Frisvad J.C."/>
            <person name="Nielsen K.L."/>
        </authorList>
    </citation>
    <scope>NUCLEOTIDE SEQUENCE</scope>
    <source>
        <strain evidence="1">IBT 30728</strain>
    </source>
</reference>
<gene>
    <name evidence="1" type="ORF">N7539_004533</name>
</gene>
<comment type="caution">
    <text evidence="1">The sequence shown here is derived from an EMBL/GenBank/DDBJ whole genome shotgun (WGS) entry which is preliminary data.</text>
</comment>
<proteinExistence type="predicted"/>
<sequence>MLRSNLDVVVHEQDPAMLNSSYRSFTSIAGFYILNHIQGKNLVHPRLYNTAAKNPERTLIVQSD</sequence>
<dbReference type="Proteomes" id="UP001148312">
    <property type="component" value="Unassembled WGS sequence"/>
</dbReference>
<reference evidence="1" key="1">
    <citation type="submission" date="2022-12" db="EMBL/GenBank/DDBJ databases">
        <authorList>
            <person name="Petersen C."/>
        </authorList>
    </citation>
    <scope>NUCLEOTIDE SEQUENCE</scope>
    <source>
        <strain evidence="1">IBT 30728</strain>
    </source>
</reference>
<organism evidence="1 2">
    <name type="scientific">Penicillium diatomitis</name>
    <dbReference type="NCBI Taxonomy" id="2819901"/>
    <lineage>
        <taxon>Eukaryota</taxon>
        <taxon>Fungi</taxon>
        <taxon>Dikarya</taxon>
        <taxon>Ascomycota</taxon>
        <taxon>Pezizomycotina</taxon>
        <taxon>Eurotiomycetes</taxon>
        <taxon>Eurotiomycetidae</taxon>
        <taxon>Eurotiales</taxon>
        <taxon>Aspergillaceae</taxon>
        <taxon>Penicillium</taxon>
    </lineage>
</organism>